<proteinExistence type="predicted"/>
<sequence>PENKLLFLMYQIVDCQKYMTTDSYGVKDTQIKKAERKLQIAEQNKLRLLLQLNTDQDQFSQLNYKIEQQKQQLQQLTSKHHFLKQQTEKASSKSSKSNETAKNGFLHRKNEEKRKIVNLKNQIADLDQKTKFKKQQLLKQRILQQNEVQQQKLQLQEEIQKLKEQKTSLQHQARKQVQLLKSLQDNAIFREVQHKKADYKAKIQEKIEQMELNFFKLMSDQHKSHILTMEKIDEAYANVKDELKHVKQNLETTTEQFSDLENKIQREIQLRNEALMQKDDLVNKIKHQKDHNFYFQLQSMKELQLDEINALKRQIGGFTFKKQSQSMVALEQFQNAFQDKKRAQTSSAYVKMSQQEKVADFGLQQAKKSQTQIQQSLLRYSSQKLLSHFQQQNDKKKLPLTTQFNLELSKAE</sequence>
<protein>
    <submittedName>
        <fullName evidence="2">Uncharacterized protein</fullName>
    </submittedName>
</protein>
<gene>
    <name evidence="2" type="ORF">TPC1_31120</name>
</gene>
<dbReference type="EMBL" id="GDID01007221">
    <property type="protein sequence ID" value="JAP89385.1"/>
    <property type="molecule type" value="Transcribed_RNA"/>
</dbReference>
<name>A0A146K0E2_9EUKA</name>
<dbReference type="AlphaFoldDB" id="A0A146K0E2"/>
<feature type="region of interest" description="Disordered" evidence="1">
    <location>
        <begin position="82"/>
        <end position="111"/>
    </location>
</feature>
<reference evidence="2" key="1">
    <citation type="submission" date="2015-07" db="EMBL/GenBank/DDBJ databases">
        <title>Adaptation to a free-living lifestyle via gene acquisitions in the diplomonad Trepomonas sp. PC1.</title>
        <authorList>
            <person name="Xu F."/>
            <person name="Jerlstrom-Hultqvist J."/>
            <person name="Kolisko M."/>
            <person name="Simpson A.G.B."/>
            <person name="Roger A.J."/>
            <person name="Svard S.G."/>
            <person name="Andersson J.O."/>
        </authorList>
    </citation>
    <scope>NUCLEOTIDE SEQUENCE</scope>
    <source>
        <strain evidence="2">PC1</strain>
    </source>
</reference>
<feature type="non-terminal residue" evidence="2">
    <location>
        <position position="412"/>
    </location>
</feature>
<evidence type="ECO:0000256" key="1">
    <source>
        <dbReference type="SAM" id="MobiDB-lite"/>
    </source>
</evidence>
<feature type="compositionally biased region" description="Low complexity" evidence="1">
    <location>
        <begin position="92"/>
        <end position="103"/>
    </location>
</feature>
<evidence type="ECO:0000313" key="2">
    <source>
        <dbReference type="EMBL" id="JAP89385.1"/>
    </source>
</evidence>
<organism evidence="2">
    <name type="scientific">Trepomonas sp. PC1</name>
    <dbReference type="NCBI Taxonomy" id="1076344"/>
    <lineage>
        <taxon>Eukaryota</taxon>
        <taxon>Metamonada</taxon>
        <taxon>Diplomonadida</taxon>
        <taxon>Hexamitidae</taxon>
        <taxon>Hexamitinae</taxon>
        <taxon>Trepomonas</taxon>
    </lineage>
</organism>
<feature type="non-terminal residue" evidence="2">
    <location>
        <position position="1"/>
    </location>
</feature>
<accession>A0A146K0E2</accession>